<reference evidence="2" key="1">
    <citation type="submission" date="2020-06" db="EMBL/GenBank/DDBJ databases">
        <authorList>
            <person name="Camacho E."/>
            <person name="Gonzalez-de la Fuente S."/>
            <person name="Rastrojo A."/>
            <person name="Peiro-Pastor R."/>
            <person name="Solana JC."/>
            <person name="Tabera L."/>
            <person name="Gamarro F."/>
            <person name="Carrasco-Ramiro F."/>
            <person name="Requena JM."/>
            <person name="Aguado B."/>
        </authorList>
    </citation>
    <scope>NUCLEOTIDE SEQUENCE</scope>
</reference>
<dbReference type="GO" id="GO:0008289">
    <property type="term" value="F:lipid binding"/>
    <property type="evidence" value="ECO:0007669"/>
    <property type="project" value="InterPro"/>
</dbReference>
<dbReference type="SUPFAM" id="SSF55394">
    <property type="entry name" value="Bactericidal permeability-increasing protein, BPI"/>
    <property type="match status" value="1"/>
</dbReference>
<proteinExistence type="predicted"/>
<name>A0A6J8FQP0_LEIDO</name>
<evidence type="ECO:0000313" key="2">
    <source>
        <dbReference type="EMBL" id="CAC5433972.1"/>
    </source>
</evidence>
<evidence type="ECO:0000256" key="1">
    <source>
        <dbReference type="SAM" id="SignalP"/>
    </source>
</evidence>
<dbReference type="VEuPathDB" id="TriTrypDB:LDHU3_34.6010"/>
<dbReference type="VEuPathDB" id="TriTrypDB:LdBPK_343740.1"/>
<keyword evidence="1" id="KW-0732">Signal</keyword>
<dbReference type="InterPro" id="IPR017943">
    <property type="entry name" value="Bactericidal_perm-incr_a/b_dom"/>
</dbReference>
<dbReference type="Gene3D" id="3.15.20.10">
    <property type="entry name" value="Bactericidal permeability-increasing protein, domain 2"/>
    <property type="match status" value="1"/>
</dbReference>
<dbReference type="AlphaFoldDB" id="A0A6J8FQP0"/>
<dbReference type="Proteomes" id="UP000601710">
    <property type="component" value="Chromosome 34"/>
</dbReference>
<accession>A0A6J8FQP0</accession>
<dbReference type="PANTHER" id="PTHR10504:SF131">
    <property type="entry name" value="BPI2 DOMAIN-CONTAINING PROTEIN"/>
    <property type="match status" value="1"/>
</dbReference>
<organism evidence="2 3">
    <name type="scientific">Leishmania donovani</name>
    <dbReference type="NCBI Taxonomy" id="5661"/>
    <lineage>
        <taxon>Eukaryota</taxon>
        <taxon>Discoba</taxon>
        <taxon>Euglenozoa</taxon>
        <taxon>Kinetoplastea</taxon>
        <taxon>Metakinetoplastina</taxon>
        <taxon>Trypanosomatida</taxon>
        <taxon>Trypanosomatidae</taxon>
        <taxon>Leishmaniinae</taxon>
        <taxon>Leishmania</taxon>
    </lineage>
</organism>
<gene>
    <name evidence="2" type="ORF">LDHU3_34.6010</name>
</gene>
<feature type="signal peptide" evidence="1">
    <location>
        <begin position="1"/>
        <end position="46"/>
    </location>
</feature>
<dbReference type="Gene3D" id="3.15.10.10">
    <property type="entry name" value="Bactericidal permeability-increasing protein, domain 1"/>
    <property type="match status" value="1"/>
</dbReference>
<protein>
    <submittedName>
        <fullName evidence="2">Expression_site-associated_protein_5_(ESAG5)_puta tive/GeneDB:LmjF.34.3930</fullName>
    </submittedName>
</protein>
<dbReference type="EMBL" id="LR812654">
    <property type="protein sequence ID" value="CAC5433972.1"/>
    <property type="molecule type" value="Genomic_DNA"/>
</dbReference>
<dbReference type="InterPro" id="IPR032942">
    <property type="entry name" value="BPI/LBP/Plunc"/>
</dbReference>
<dbReference type="VEuPathDB" id="TriTrypDB:LdCL_340046800"/>
<feature type="chain" id="PRO_5027103824" evidence="1">
    <location>
        <begin position="47"/>
        <end position="548"/>
    </location>
</feature>
<dbReference type="PANTHER" id="PTHR10504">
    <property type="entry name" value="BACTERICIDAL PERMEABILITY-INCREASING BPI PROTEIN-RELATED"/>
    <property type="match status" value="1"/>
</dbReference>
<evidence type="ECO:0000313" key="3">
    <source>
        <dbReference type="Proteomes" id="UP000601710"/>
    </source>
</evidence>
<sequence length="548" mass="59961">MSAAFAAMKSYGKRGGRAAWAHKRSLCVLWLLFLSASWLCFRGTQSTHGGCLTDIRATADKGAIGCRSANVSVAVTSTFMNTFIKAAVIPMIQNDSNTLIVPQQEVNHVWVDKMVLQHFKLGSLTVSTGVPDAQSMMIRGTGLGLKVNKSRFIFHYMGVRCSGTFWASLKETAVDAVMRLTLLPEERWNVTFPRLALDWGQVDVHHELDSETCSLAQKVVELFTGELDVFVVSKVKRMLDEEMPRKAADRLNDAFARFGIRAITPPVMTANAMAVTLDLNPLDFGCASTPTASTVPELVSRDIAARTTATSVNNVLYNAVQAQRLQVEKHLSAMWNTSLLADLFPEVYRACPGCRLYTLAQATKAPIIDVPRDGEVSVDVHDLILGVYVQPNSSEHSSALSSLITEKQLRPRAGFSAAYRFFERKKRISSQYHRKAFPVLAIGCSAASGVRNISASTGHSISYELLPVRDVAVKVMASNIGDVSTKDLEKLITKVWNDFAAPLANSASPLKLPFFFQEAVLKVGPDIIEGGVNVSLKEEFLQAVLSTL</sequence>